<dbReference type="RefSeq" id="WP_158426178.1">
    <property type="nucleotide sequence ID" value="NZ_JAOQJQ010000008.1"/>
</dbReference>
<accession>A0ABT2TMT9</accession>
<evidence type="ECO:0000313" key="3">
    <source>
        <dbReference type="Proteomes" id="UP001652442"/>
    </source>
</evidence>
<gene>
    <name evidence="2" type="ORF">OCV88_14560</name>
</gene>
<name>A0ABT2TMT9_9FIRM</name>
<keyword evidence="3" id="KW-1185">Reference proteome</keyword>
<dbReference type="SMART" id="SM00287">
    <property type="entry name" value="SH3b"/>
    <property type="match status" value="1"/>
</dbReference>
<dbReference type="Proteomes" id="UP001652442">
    <property type="component" value="Unassembled WGS sequence"/>
</dbReference>
<dbReference type="EMBL" id="JAOQJQ010000008">
    <property type="protein sequence ID" value="MCU6763535.1"/>
    <property type="molecule type" value="Genomic_DNA"/>
</dbReference>
<reference evidence="2 3" key="1">
    <citation type="journal article" date="2021" name="ISME Commun">
        <title>Automated analysis of genomic sequences facilitates high-throughput and comprehensive description of bacteria.</title>
        <authorList>
            <person name="Hitch T.C.A."/>
        </authorList>
    </citation>
    <scope>NUCLEOTIDE SEQUENCE [LARGE SCALE GENOMIC DNA]</scope>
    <source>
        <strain evidence="2 3">Sanger_109</strain>
    </source>
</reference>
<dbReference type="InterPro" id="IPR003646">
    <property type="entry name" value="SH3-like_bac-type"/>
</dbReference>
<feature type="domain" description="SH3b" evidence="1">
    <location>
        <begin position="50"/>
        <end position="118"/>
    </location>
</feature>
<evidence type="ECO:0000313" key="2">
    <source>
        <dbReference type="EMBL" id="MCU6763535.1"/>
    </source>
</evidence>
<protein>
    <submittedName>
        <fullName evidence="2">SH3 domain-containing protein</fullName>
    </submittedName>
</protein>
<proteinExistence type="predicted"/>
<evidence type="ECO:0000259" key="1">
    <source>
        <dbReference type="PROSITE" id="PS51781"/>
    </source>
</evidence>
<dbReference type="Gene3D" id="2.30.30.40">
    <property type="entry name" value="SH3 Domains"/>
    <property type="match status" value="1"/>
</dbReference>
<sequence>MSKKLRKVIVVISLIAVFTLQCGFDFSNRDVKSVNYDVEEQSDFNIQPRYAYAYVNANGLRVRSSASTSGTIVGLLYSGDKVKVDRTVTNSEGTWCYIRAVANGVSGYVSKQYLSFTE</sequence>
<organism evidence="2 3">
    <name type="scientific">Brotonthovivens ammoniilytica</name>
    <dbReference type="NCBI Taxonomy" id="2981725"/>
    <lineage>
        <taxon>Bacteria</taxon>
        <taxon>Bacillati</taxon>
        <taxon>Bacillota</taxon>
        <taxon>Clostridia</taxon>
        <taxon>Lachnospirales</taxon>
        <taxon>Lachnospiraceae</taxon>
        <taxon>Brotonthovivens</taxon>
    </lineage>
</organism>
<dbReference type="Pfam" id="PF08239">
    <property type="entry name" value="SH3_3"/>
    <property type="match status" value="1"/>
</dbReference>
<dbReference type="PROSITE" id="PS51781">
    <property type="entry name" value="SH3B"/>
    <property type="match status" value="1"/>
</dbReference>
<comment type="caution">
    <text evidence="2">The sequence shown here is derived from an EMBL/GenBank/DDBJ whole genome shotgun (WGS) entry which is preliminary data.</text>
</comment>